<evidence type="ECO:0000313" key="1">
    <source>
        <dbReference type="EMBL" id="OMO83910.1"/>
    </source>
</evidence>
<comment type="caution">
    <text evidence="1">The sequence shown here is derived from an EMBL/GenBank/DDBJ whole genome shotgun (WGS) entry which is preliminary data.</text>
</comment>
<accession>A0A1R3IMY8</accession>
<organism evidence="1 2">
    <name type="scientific">Corchorus capsularis</name>
    <name type="common">Jute</name>
    <dbReference type="NCBI Taxonomy" id="210143"/>
    <lineage>
        <taxon>Eukaryota</taxon>
        <taxon>Viridiplantae</taxon>
        <taxon>Streptophyta</taxon>
        <taxon>Embryophyta</taxon>
        <taxon>Tracheophyta</taxon>
        <taxon>Spermatophyta</taxon>
        <taxon>Magnoliopsida</taxon>
        <taxon>eudicotyledons</taxon>
        <taxon>Gunneridae</taxon>
        <taxon>Pentapetalae</taxon>
        <taxon>rosids</taxon>
        <taxon>malvids</taxon>
        <taxon>Malvales</taxon>
        <taxon>Malvaceae</taxon>
        <taxon>Grewioideae</taxon>
        <taxon>Apeibeae</taxon>
        <taxon>Corchorus</taxon>
    </lineage>
</organism>
<proteinExistence type="predicted"/>
<gene>
    <name evidence="1" type="ORF">CCACVL1_11090</name>
</gene>
<dbReference type="AlphaFoldDB" id="A0A1R3IMY8"/>
<feature type="non-terminal residue" evidence="1">
    <location>
        <position position="23"/>
    </location>
</feature>
<sequence length="23" mass="2655">MTLLNLLALKASRETLIFHKDVK</sequence>
<evidence type="ECO:0000313" key="2">
    <source>
        <dbReference type="Proteomes" id="UP000188268"/>
    </source>
</evidence>
<protein>
    <submittedName>
        <fullName evidence="1">Uncharacterized protein</fullName>
    </submittedName>
</protein>
<dbReference type="EMBL" id="AWWV01009810">
    <property type="protein sequence ID" value="OMO83910.1"/>
    <property type="molecule type" value="Genomic_DNA"/>
</dbReference>
<name>A0A1R3IMY8_COCAP</name>
<dbReference type="Proteomes" id="UP000188268">
    <property type="component" value="Unassembled WGS sequence"/>
</dbReference>
<keyword evidence="2" id="KW-1185">Reference proteome</keyword>
<dbReference type="Gramene" id="OMO83910">
    <property type="protein sequence ID" value="OMO83910"/>
    <property type="gene ID" value="CCACVL1_11090"/>
</dbReference>
<reference evidence="1 2" key="1">
    <citation type="submission" date="2013-09" db="EMBL/GenBank/DDBJ databases">
        <title>Corchorus capsularis genome sequencing.</title>
        <authorList>
            <person name="Alam M."/>
            <person name="Haque M.S."/>
            <person name="Islam M.S."/>
            <person name="Emdad E.M."/>
            <person name="Islam M.M."/>
            <person name="Ahmed B."/>
            <person name="Halim A."/>
            <person name="Hossen Q.M.M."/>
            <person name="Hossain M.Z."/>
            <person name="Ahmed R."/>
            <person name="Khan M.M."/>
            <person name="Islam R."/>
            <person name="Rashid M.M."/>
            <person name="Khan S.A."/>
            <person name="Rahman M.S."/>
            <person name="Alam M."/>
        </authorList>
    </citation>
    <scope>NUCLEOTIDE SEQUENCE [LARGE SCALE GENOMIC DNA]</scope>
    <source>
        <strain evidence="2">cv. CVL-1</strain>
        <tissue evidence="1">Whole seedling</tissue>
    </source>
</reference>